<accession>A0A835YSS0</accession>
<dbReference type="OrthoDB" id="293868at2759"/>
<proteinExistence type="predicted"/>
<comment type="caution">
    <text evidence="3">The sequence shown here is derived from an EMBL/GenBank/DDBJ whole genome shotgun (WGS) entry which is preliminary data.</text>
</comment>
<dbReference type="PROSITE" id="PS00018">
    <property type="entry name" value="EF_HAND_1"/>
    <property type="match status" value="2"/>
</dbReference>
<evidence type="ECO:0000256" key="1">
    <source>
        <dbReference type="ARBA" id="ARBA00022837"/>
    </source>
</evidence>
<sequence length="153" mass="18391">MSTALRTLGAALGVALFRRLIWRPWGERRRKKKLQKILKAGVRAIEKDPDILNLQLNIAENKRMLDSTLEVAREWEKRLYALPDRNADGRISRPEFDDYMARYKRMHTELRDPDLPRWEEMDTDRTGFITFQEWLDYMDRIRRQRAAMDAYGY</sequence>
<keyword evidence="4" id="KW-1185">Reference proteome</keyword>
<dbReference type="GO" id="GO:0005509">
    <property type="term" value="F:calcium ion binding"/>
    <property type="evidence" value="ECO:0007669"/>
    <property type="project" value="InterPro"/>
</dbReference>
<organism evidence="3 4">
    <name type="scientific">Tribonema minus</name>
    <dbReference type="NCBI Taxonomy" id="303371"/>
    <lineage>
        <taxon>Eukaryota</taxon>
        <taxon>Sar</taxon>
        <taxon>Stramenopiles</taxon>
        <taxon>Ochrophyta</taxon>
        <taxon>PX clade</taxon>
        <taxon>Xanthophyceae</taxon>
        <taxon>Tribonematales</taxon>
        <taxon>Tribonemataceae</taxon>
        <taxon>Tribonema</taxon>
    </lineage>
</organism>
<gene>
    <name evidence="3" type="ORF">JKP88DRAFT_167652</name>
</gene>
<protein>
    <recommendedName>
        <fullName evidence="2">EF-hand domain-containing protein</fullName>
    </recommendedName>
</protein>
<dbReference type="AlphaFoldDB" id="A0A835YSS0"/>
<keyword evidence="1" id="KW-0106">Calcium</keyword>
<evidence type="ECO:0000313" key="3">
    <source>
        <dbReference type="EMBL" id="KAG5179392.1"/>
    </source>
</evidence>
<dbReference type="InterPro" id="IPR011992">
    <property type="entry name" value="EF-hand-dom_pair"/>
</dbReference>
<evidence type="ECO:0000313" key="4">
    <source>
        <dbReference type="Proteomes" id="UP000664859"/>
    </source>
</evidence>
<name>A0A835YSS0_9STRA</name>
<dbReference type="Gene3D" id="1.10.238.10">
    <property type="entry name" value="EF-hand"/>
    <property type="match status" value="1"/>
</dbReference>
<dbReference type="InterPro" id="IPR002048">
    <property type="entry name" value="EF_hand_dom"/>
</dbReference>
<evidence type="ECO:0000259" key="2">
    <source>
        <dbReference type="PROSITE" id="PS50222"/>
    </source>
</evidence>
<dbReference type="Proteomes" id="UP000664859">
    <property type="component" value="Unassembled WGS sequence"/>
</dbReference>
<reference evidence="3" key="1">
    <citation type="submission" date="2021-02" db="EMBL/GenBank/DDBJ databases">
        <title>First Annotated Genome of the Yellow-green Alga Tribonema minus.</title>
        <authorList>
            <person name="Mahan K.M."/>
        </authorList>
    </citation>
    <scope>NUCLEOTIDE SEQUENCE</scope>
    <source>
        <strain evidence="3">UTEX B ZZ1240</strain>
    </source>
</reference>
<dbReference type="InterPro" id="IPR018247">
    <property type="entry name" value="EF_Hand_1_Ca_BS"/>
</dbReference>
<dbReference type="SUPFAM" id="SSF47473">
    <property type="entry name" value="EF-hand"/>
    <property type="match status" value="1"/>
</dbReference>
<feature type="domain" description="EF-hand" evidence="2">
    <location>
        <begin position="118"/>
        <end position="144"/>
    </location>
</feature>
<dbReference type="PROSITE" id="PS50222">
    <property type="entry name" value="EF_HAND_2"/>
    <property type="match status" value="1"/>
</dbReference>
<dbReference type="EMBL" id="JAFCMP010000468">
    <property type="protein sequence ID" value="KAG5179392.1"/>
    <property type="molecule type" value="Genomic_DNA"/>
</dbReference>